<dbReference type="InterPro" id="IPR016087">
    <property type="entry name" value="Chalcone_isomerase"/>
</dbReference>
<name>A0A126QQB5_9BACT</name>
<dbReference type="RefSeq" id="WP_066804562.1">
    <property type="nucleotide sequence ID" value="NZ_CP014206.1"/>
</dbReference>
<proteinExistence type="predicted"/>
<reference evidence="4 6" key="2">
    <citation type="submission" date="2019-03" db="EMBL/GenBank/DDBJ databases">
        <title>Genomic Encyclopedia of Type Strains, Phase IV (KMG-IV): sequencing the most valuable type-strain genomes for metagenomic binning, comparative biology and taxonomic classification.</title>
        <authorList>
            <person name="Goeker M."/>
        </authorList>
    </citation>
    <scope>NUCLEOTIDE SEQUENCE [LARGE SCALE GENOMIC DNA]</scope>
    <source>
        <strain evidence="4 6">DSM 101483</strain>
    </source>
</reference>
<feature type="signal peptide" evidence="1">
    <location>
        <begin position="1"/>
        <end position="22"/>
    </location>
</feature>
<gene>
    <name evidence="3" type="ORF">AWY79_12785</name>
    <name evidence="4" type="ORF">EDC59_10980</name>
</gene>
<evidence type="ECO:0000313" key="3">
    <source>
        <dbReference type="EMBL" id="AMK11926.1"/>
    </source>
</evidence>
<dbReference type="InterPro" id="IPR016088">
    <property type="entry name" value="Chalcone_isomerase_3-sand"/>
</dbReference>
<feature type="domain" description="Chalcone isomerase" evidence="2">
    <location>
        <begin position="24"/>
        <end position="186"/>
    </location>
</feature>
<sequence length="188" mass="20063">MKFQSAVAALLLTLLCLTPAMGAEKAGVTLPDAVDVGGARLVLNGIALREKFVFDVYVAGLYLVEKSNDPEAILKKDAPRMLVMHFVRDVDAKAINEAWMEGLEANVKDVTPELREKFGQLAAMMTDVKDGQAMGFTYDPASGTDVMVAGQPRGGIPGKDFADAILATWIGPKPGPGKGFKQQILGNK</sequence>
<dbReference type="SUPFAM" id="SSF54626">
    <property type="entry name" value="Chalcone isomerase"/>
    <property type="match status" value="1"/>
</dbReference>
<evidence type="ECO:0000313" key="6">
    <source>
        <dbReference type="Proteomes" id="UP000295506"/>
    </source>
</evidence>
<evidence type="ECO:0000256" key="1">
    <source>
        <dbReference type="SAM" id="SignalP"/>
    </source>
</evidence>
<dbReference type="KEGG" id="dej:AWY79_12785"/>
<dbReference type="EMBL" id="SOBK01000009">
    <property type="protein sequence ID" value="TDT87193.1"/>
    <property type="molecule type" value="Genomic_DNA"/>
</dbReference>
<feature type="chain" id="PRO_5044548220" evidence="1">
    <location>
        <begin position="23"/>
        <end position="188"/>
    </location>
</feature>
<reference evidence="3 5" key="1">
    <citation type="journal article" date="2016" name="Front. Microbiol.">
        <title>Genome Sequence of the Piezophilic, Mesophilic Sulfate-Reducing Bacterium Desulfovibrio indicus J2T.</title>
        <authorList>
            <person name="Cao J."/>
            <person name="Maignien L."/>
            <person name="Shao Z."/>
            <person name="Alain K."/>
            <person name="Jebbar M."/>
        </authorList>
    </citation>
    <scope>NUCLEOTIDE SEQUENCE [LARGE SCALE GENOMIC DNA]</scope>
    <source>
        <strain evidence="3 5">J2</strain>
    </source>
</reference>
<evidence type="ECO:0000259" key="2">
    <source>
        <dbReference type="Pfam" id="PF16036"/>
    </source>
</evidence>
<dbReference type="InterPro" id="IPR036298">
    <property type="entry name" value="Chalcone_isomerase_sf"/>
</dbReference>
<dbReference type="Pfam" id="PF16036">
    <property type="entry name" value="Chalcone_3"/>
    <property type="match status" value="1"/>
</dbReference>
<dbReference type="Gene3D" id="3.50.70.10">
    <property type="match status" value="1"/>
</dbReference>
<evidence type="ECO:0000313" key="5">
    <source>
        <dbReference type="Proteomes" id="UP000055611"/>
    </source>
</evidence>
<dbReference type="EMBL" id="CP014206">
    <property type="protein sequence ID" value="AMK11926.1"/>
    <property type="molecule type" value="Genomic_DNA"/>
</dbReference>
<dbReference type="Proteomes" id="UP000295506">
    <property type="component" value="Unassembled WGS sequence"/>
</dbReference>
<dbReference type="OrthoDB" id="9795336at2"/>
<organism evidence="4 6">
    <name type="scientific">Pseudodesulfovibrio indicus</name>
    <dbReference type="NCBI Taxonomy" id="1716143"/>
    <lineage>
        <taxon>Bacteria</taxon>
        <taxon>Pseudomonadati</taxon>
        <taxon>Thermodesulfobacteriota</taxon>
        <taxon>Desulfovibrionia</taxon>
        <taxon>Desulfovibrionales</taxon>
        <taxon>Desulfovibrionaceae</taxon>
    </lineage>
</organism>
<keyword evidence="5" id="KW-1185">Reference proteome</keyword>
<protein>
    <submittedName>
        <fullName evidence="4">Chalcone isomerase-like protein</fullName>
    </submittedName>
</protein>
<dbReference type="AlphaFoldDB" id="A0A126QQB5"/>
<dbReference type="GO" id="GO:0016872">
    <property type="term" value="F:intramolecular lyase activity"/>
    <property type="evidence" value="ECO:0007669"/>
    <property type="project" value="InterPro"/>
</dbReference>
<evidence type="ECO:0000313" key="4">
    <source>
        <dbReference type="EMBL" id="TDT87193.1"/>
    </source>
</evidence>
<keyword evidence="1" id="KW-0732">Signal</keyword>
<accession>A0A126QQB5</accession>
<keyword evidence="4" id="KW-0413">Isomerase</keyword>
<dbReference type="Proteomes" id="UP000055611">
    <property type="component" value="Chromosome"/>
</dbReference>